<keyword evidence="1 2" id="KW-0597">Phosphoprotein</keyword>
<dbReference type="AlphaFoldDB" id="A0A6M5Z260"/>
<dbReference type="PROSITE" id="PS50110">
    <property type="entry name" value="RESPONSE_REGULATORY"/>
    <property type="match status" value="1"/>
</dbReference>
<dbReference type="PANTHER" id="PTHR44591:SF3">
    <property type="entry name" value="RESPONSE REGULATORY DOMAIN-CONTAINING PROTEIN"/>
    <property type="match status" value="1"/>
</dbReference>
<evidence type="ECO:0000256" key="1">
    <source>
        <dbReference type="ARBA" id="ARBA00022553"/>
    </source>
</evidence>
<evidence type="ECO:0000259" key="3">
    <source>
        <dbReference type="PROSITE" id="PS50110"/>
    </source>
</evidence>
<evidence type="ECO:0000256" key="2">
    <source>
        <dbReference type="PROSITE-ProRule" id="PRU00169"/>
    </source>
</evidence>
<dbReference type="SUPFAM" id="SSF52172">
    <property type="entry name" value="CheY-like"/>
    <property type="match status" value="1"/>
</dbReference>
<keyword evidence="4" id="KW-0489">Methyltransferase</keyword>
<protein>
    <submittedName>
        <fullName evidence="4">Chemotaxis protein methyltransferase CheR</fullName>
        <ecNumber evidence="4">2.1.1.80</ecNumber>
    </submittedName>
</protein>
<dbReference type="GO" id="GO:0032259">
    <property type="term" value="P:methylation"/>
    <property type="evidence" value="ECO:0007669"/>
    <property type="project" value="UniProtKB-KW"/>
</dbReference>
<keyword evidence="4" id="KW-0808">Transferase</keyword>
<dbReference type="PANTHER" id="PTHR44591">
    <property type="entry name" value="STRESS RESPONSE REGULATOR PROTEIN 1"/>
    <property type="match status" value="1"/>
</dbReference>
<dbReference type="GO" id="GO:0008983">
    <property type="term" value="F:protein-glutamate O-methyltransferase activity"/>
    <property type="evidence" value="ECO:0007669"/>
    <property type="project" value="UniProtKB-EC"/>
</dbReference>
<dbReference type="Pfam" id="PF00072">
    <property type="entry name" value="Response_reg"/>
    <property type="match status" value="1"/>
</dbReference>
<dbReference type="EMBL" id="CP053452">
    <property type="protein sequence ID" value="QJX00528.1"/>
    <property type="molecule type" value="Genomic_DNA"/>
</dbReference>
<proteinExistence type="predicted"/>
<dbReference type="EC" id="2.1.1.80" evidence="4"/>
<keyword evidence="5" id="KW-1185">Reference proteome</keyword>
<feature type="domain" description="Response regulatory" evidence="3">
    <location>
        <begin position="9"/>
        <end position="125"/>
    </location>
</feature>
<organism evidence="4 5">
    <name type="scientific">Frigoriglobus tundricola</name>
    <dbReference type="NCBI Taxonomy" id="2774151"/>
    <lineage>
        <taxon>Bacteria</taxon>
        <taxon>Pseudomonadati</taxon>
        <taxon>Planctomycetota</taxon>
        <taxon>Planctomycetia</taxon>
        <taxon>Gemmatales</taxon>
        <taxon>Gemmataceae</taxon>
        <taxon>Frigoriglobus</taxon>
    </lineage>
</organism>
<evidence type="ECO:0000313" key="4">
    <source>
        <dbReference type="EMBL" id="QJX00528.1"/>
    </source>
</evidence>
<dbReference type="KEGG" id="ftj:FTUN_8158"/>
<dbReference type="InterPro" id="IPR011006">
    <property type="entry name" value="CheY-like_superfamily"/>
</dbReference>
<dbReference type="Gene3D" id="3.40.50.2300">
    <property type="match status" value="1"/>
</dbReference>
<gene>
    <name evidence="4" type="ORF">FTUN_8158</name>
</gene>
<dbReference type="InterPro" id="IPR001789">
    <property type="entry name" value="Sig_transdc_resp-reg_receiver"/>
</dbReference>
<reference evidence="5" key="1">
    <citation type="submission" date="2020-05" db="EMBL/GenBank/DDBJ databases">
        <title>Frigoriglobus tundricola gen. nov., sp. nov., a psychrotolerant cellulolytic planctomycete of the family Gemmataceae with two divergent copies of 16S rRNA gene.</title>
        <authorList>
            <person name="Kulichevskaya I.S."/>
            <person name="Ivanova A.A."/>
            <person name="Naumoff D.G."/>
            <person name="Beletsky A.V."/>
            <person name="Rijpstra W.I.C."/>
            <person name="Sinninghe Damste J.S."/>
            <person name="Mardanov A.V."/>
            <person name="Ravin N.V."/>
            <person name="Dedysh S.N."/>
        </authorList>
    </citation>
    <scope>NUCLEOTIDE SEQUENCE [LARGE SCALE GENOMIC DNA]</scope>
    <source>
        <strain evidence="5">PL17</strain>
    </source>
</reference>
<sequence length="142" mass="15507">MNVEAVPLRVMCVDDNQDAADSAAVLLELYGCEVAVCYDGPSALAEALRFSPDVCLIDFNMPGMSGCELAERLRQWRRSRPVFLIAVTANGTDAAREMTTTAGFDRHLVKPVDWSELSAILSDIEHALGRAEGVSKRVQRGH</sequence>
<accession>A0A6M5Z260</accession>
<dbReference type="Proteomes" id="UP000503447">
    <property type="component" value="Chromosome"/>
</dbReference>
<feature type="modified residue" description="4-aspartylphosphate" evidence="2">
    <location>
        <position position="58"/>
    </location>
</feature>
<dbReference type="GO" id="GO:0000160">
    <property type="term" value="P:phosphorelay signal transduction system"/>
    <property type="evidence" value="ECO:0007669"/>
    <property type="project" value="InterPro"/>
</dbReference>
<dbReference type="InterPro" id="IPR050595">
    <property type="entry name" value="Bact_response_regulator"/>
</dbReference>
<dbReference type="SMART" id="SM00448">
    <property type="entry name" value="REC"/>
    <property type="match status" value="1"/>
</dbReference>
<name>A0A6M5Z260_9BACT</name>
<evidence type="ECO:0000313" key="5">
    <source>
        <dbReference type="Proteomes" id="UP000503447"/>
    </source>
</evidence>